<protein>
    <submittedName>
        <fullName evidence="8">Cytochrome b/b6 domain-containing protein</fullName>
    </submittedName>
</protein>
<comment type="subcellular location">
    <subcellularLocation>
        <location evidence="1">Cell membrane</location>
        <topology evidence="1">Multi-pass membrane protein</topology>
    </subcellularLocation>
</comment>
<dbReference type="SUPFAM" id="SSF81342">
    <property type="entry name" value="Transmembrane di-heme cytochromes"/>
    <property type="match status" value="1"/>
</dbReference>
<keyword evidence="5 6" id="KW-0472">Membrane</keyword>
<dbReference type="Gene3D" id="1.20.950.20">
    <property type="entry name" value="Transmembrane di-heme cytochromes, Chain C"/>
    <property type="match status" value="1"/>
</dbReference>
<dbReference type="InterPro" id="IPR016174">
    <property type="entry name" value="Di-haem_cyt_TM"/>
</dbReference>
<proteinExistence type="predicted"/>
<evidence type="ECO:0000256" key="6">
    <source>
        <dbReference type="SAM" id="Phobius"/>
    </source>
</evidence>
<feature type="transmembrane region" description="Helical" evidence="6">
    <location>
        <begin position="35"/>
        <end position="55"/>
    </location>
</feature>
<evidence type="ECO:0000313" key="9">
    <source>
        <dbReference type="Proteomes" id="UP001447842"/>
    </source>
</evidence>
<gene>
    <name evidence="8" type="ORF">WCY31_09185</name>
</gene>
<dbReference type="PANTHER" id="PTHR30485:SF2">
    <property type="entry name" value="BLL0597 PROTEIN"/>
    <property type="match status" value="1"/>
</dbReference>
<evidence type="ECO:0000256" key="5">
    <source>
        <dbReference type="ARBA" id="ARBA00023136"/>
    </source>
</evidence>
<dbReference type="Pfam" id="PF09626">
    <property type="entry name" value="DHC"/>
    <property type="match status" value="1"/>
</dbReference>
<dbReference type="InterPro" id="IPR018588">
    <property type="entry name" value="Dihaem_cytochrome-c"/>
</dbReference>
<keyword evidence="4 6" id="KW-1133">Transmembrane helix</keyword>
<dbReference type="PANTHER" id="PTHR30485">
    <property type="entry name" value="NI/FE-HYDROGENASE 1 B-TYPE CYTOCHROME SUBUNIT"/>
    <property type="match status" value="1"/>
</dbReference>
<evidence type="ECO:0000313" key="8">
    <source>
        <dbReference type="EMBL" id="XAU14421.1"/>
    </source>
</evidence>
<accession>A0ABZ3H9R5</accession>
<dbReference type="RefSeq" id="WP_345972154.1">
    <property type="nucleotide sequence ID" value="NZ_CP147920.1"/>
</dbReference>
<keyword evidence="9" id="KW-1185">Reference proteome</keyword>
<name>A0ABZ3H9R5_9BACT</name>
<reference evidence="8 9" key="1">
    <citation type="submission" date="2024-03" db="EMBL/GenBank/DDBJ databases">
        <title>Sulfurimonas sp. HSL3-1.</title>
        <authorList>
            <person name="Wang S."/>
        </authorList>
    </citation>
    <scope>NUCLEOTIDE SEQUENCE [LARGE SCALE GENOMIC DNA]</scope>
    <source>
        <strain evidence="8 9">HSL3-1</strain>
    </source>
</reference>
<feature type="transmembrane region" description="Helical" evidence="6">
    <location>
        <begin position="147"/>
        <end position="169"/>
    </location>
</feature>
<evidence type="ECO:0000256" key="3">
    <source>
        <dbReference type="ARBA" id="ARBA00022692"/>
    </source>
</evidence>
<feature type="domain" description="Cytochrome b561 bacterial/Ni-hydrogenase" evidence="7">
    <location>
        <begin position="7"/>
        <end position="182"/>
    </location>
</feature>
<dbReference type="InterPro" id="IPR011577">
    <property type="entry name" value="Cyt_b561_bac/Ni-Hgenase"/>
</dbReference>
<evidence type="ECO:0000256" key="4">
    <source>
        <dbReference type="ARBA" id="ARBA00022989"/>
    </source>
</evidence>
<organism evidence="8 9">
    <name type="scientific">Sulfurimonas diazotrophicus</name>
    <dbReference type="NCBI Taxonomy" id="3131939"/>
    <lineage>
        <taxon>Bacteria</taxon>
        <taxon>Pseudomonadati</taxon>
        <taxon>Campylobacterota</taxon>
        <taxon>Epsilonproteobacteria</taxon>
        <taxon>Campylobacterales</taxon>
        <taxon>Sulfurimonadaceae</taxon>
        <taxon>Sulfurimonas</taxon>
    </lineage>
</organism>
<evidence type="ECO:0000256" key="1">
    <source>
        <dbReference type="ARBA" id="ARBA00004651"/>
    </source>
</evidence>
<dbReference type="Pfam" id="PF01292">
    <property type="entry name" value="Ni_hydr_CYTB"/>
    <property type="match status" value="1"/>
</dbReference>
<feature type="transmembrane region" description="Helical" evidence="6">
    <location>
        <begin position="199"/>
        <end position="217"/>
    </location>
</feature>
<dbReference type="Proteomes" id="UP001447842">
    <property type="component" value="Chromosome"/>
</dbReference>
<keyword evidence="3 6" id="KW-0812">Transmembrane</keyword>
<feature type="transmembrane region" description="Helical" evidence="6">
    <location>
        <begin position="12"/>
        <end position="29"/>
    </location>
</feature>
<dbReference type="EMBL" id="CP147920">
    <property type="protein sequence ID" value="XAU14421.1"/>
    <property type="molecule type" value="Genomic_DNA"/>
</dbReference>
<evidence type="ECO:0000259" key="7">
    <source>
        <dbReference type="Pfam" id="PF01292"/>
    </source>
</evidence>
<sequence length="371" mass="41080">MKNSYIWSLPTRLFHGLLVLFILGAYLSAEEESWLLWHAAFGFAVGALLLFRIVWGFWGPEHSRFADFDLKLSSLKTYMLTLLNSHKTYAGHNPAASFAVIGIIAVTLLLVLTGLLTYGVQENRGLFAFLHGTFFKKMELFEELHELLGALLYLLIGAHIAGVFLDRLLHPSHGTLRSIVSGYKPIEGRSVKLTFFQKAIALLGIGLALATPVYLLTVRDNPLTATHTAAVDYRTEHPLFANECAACHTLYPPSLLPGRSWRRLMADLENHFGDDASLEAAETQNILAYLVANAAEHATSEAAFKLSASMSNMDIIAVTQTPFWKKTHRRIAADIFARDAVKGRANCKACHSDVERGLLEDTNITIPGERS</sequence>
<evidence type="ECO:0000256" key="2">
    <source>
        <dbReference type="ARBA" id="ARBA00022475"/>
    </source>
</evidence>
<keyword evidence="2" id="KW-1003">Cell membrane</keyword>
<dbReference type="InterPro" id="IPR051542">
    <property type="entry name" value="Hydrogenase_cytochrome"/>
</dbReference>
<feature type="transmembrane region" description="Helical" evidence="6">
    <location>
        <begin position="95"/>
        <end position="120"/>
    </location>
</feature>